<dbReference type="EMBL" id="BTGU01000025">
    <property type="protein sequence ID" value="GMN47184.1"/>
    <property type="molecule type" value="Genomic_DNA"/>
</dbReference>
<comment type="caution">
    <text evidence="3">The sequence shown here is derived from an EMBL/GenBank/DDBJ whole genome shotgun (WGS) entry which is preliminary data.</text>
</comment>
<accession>A0AA88DIU1</accession>
<name>A0AA88DIU1_FICCA</name>
<protein>
    <recommendedName>
        <fullName evidence="2">Transposase-associated domain-containing protein</fullName>
    </recommendedName>
</protein>
<organism evidence="3 4">
    <name type="scientific">Ficus carica</name>
    <name type="common">Common fig</name>
    <dbReference type="NCBI Taxonomy" id="3494"/>
    <lineage>
        <taxon>Eukaryota</taxon>
        <taxon>Viridiplantae</taxon>
        <taxon>Streptophyta</taxon>
        <taxon>Embryophyta</taxon>
        <taxon>Tracheophyta</taxon>
        <taxon>Spermatophyta</taxon>
        <taxon>Magnoliopsida</taxon>
        <taxon>eudicotyledons</taxon>
        <taxon>Gunneridae</taxon>
        <taxon>Pentapetalae</taxon>
        <taxon>rosids</taxon>
        <taxon>fabids</taxon>
        <taxon>Rosales</taxon>
        <taxon>Moraceae</taxon>
        <taxon>Ficeae</taxon>
        <taxon>Ficus</taxon>
    </lineage>
</organism>
<gene>
    <name evidence="3" type="ORF">TIFTF001_016360</name>
</gene>
<dbReference type="InterPro" id="IPR029480">
    <property type="entry name" value="Transpos_assoc"/>
</dbReference>
<reference evidence="3" key="1">
    <citation type="submission" date="2023-07" db="EMBL/GenBank/DDBJ databases">
        <title>draft genome sequence of fig (Ficus carica).</title>
        <authorList>
            <person name="Takahashi T."/>
            <person name="Nishimura K."/>
        </authorList>
    </citation>
    <scope>NUCLEOTIDE SEQUENCE</scope>
</reference>
<feature type="domain" description="Transposase-associated" evidence="2">
    <location>
        <begin position="96"/>
        <end position="170"/>
    </location>
</feature>
<evidence type="ECO:0000313" key="4">
    <source>
        <dbReference type="Proteomes" id="UP001187192"/>
    </source>
</evidence>
<keyword evidence="4" id="KW-1185">Reference proteome</keyword>
<feature type="compositionally biased region" description="Acidic residues" evidence="1">
    <location>
        <begin position="185"/>
        <end position="201"/>
    </location>
</feature>
<proteinExistence type="predicted"/>
<dbReference type="AlphaFoldDB" id="A0AA88DIU1"/>
<evidence type="ECO:0000313" key="3">
    <source>
        <dbReference type="EMBL" id="GMN47184.1"/>
    </source>
</evidence>
<dbReference type="Pfam" id="PF13963">
    <property type="entry name" value="Transpos_assoc"/>
    <property type="match status" value="1"/>
</dbReference>
<sequence>MLEDYVCFKFKFKFKKILKPSLDAEVLCFNIPRIVRDLANLNFLWNARIWYVRCLQLYLVDHGDDEASEGRCGISLRRFSANSLNYELVDAMEMDKSWIFIKNRLFSKEYRDGVDHFIAKANDHLNEEYMTRCPCVKCLNHQFRDLVTVKRHILEYGFSGHYVNWNFHGEEDINLSYNFQTVESDVGEDDDDEDDKSEDAMAEALRDAAGPSGEQ</sequence>
<evidence type="ECO:0000259" key="2">
    <source>
        <dbReference type="Pfam" id="PF13963"/>
    </source>
</evidence>
<evidence type="ECO:0000256" key="1">
    <source>
        <dbReference type="SAM" id="MobiDB-lite"/>
    </source>
</evidence>
<dbReference type="Proteomes" id="UP001187192">
    <property type="component" value="Unassembled WGS sequence"/>
</dbReference>
<feature type="region of interest" description="Disordered" evidence="1">
    <location>
        <begin position="184"/>
        <end position="215"/>
    </location>
</feature>